<sequence>MDDSPTSRPKRGNVRTSRTKNSPTRTQLTTAFANKGKFAHPKTEKVWKYPSATNQKAVPQHLLDLPKDPTLNKTTKATRNYKASFLAVKRTSQPKCFRPYEVPPPSVGTYDAKDPAVEDLGRATSTVPFRSTTKYHAVNPTIATIGMYPNRTRHSNNNFDMSDWETDIYKRRGEVESYQPRLSQNYAQADLVAKRLEDDNRASLSFMKSKSTPVLGLRELNNPVGIGPGEFFDPAVAASVRVKDVDKKSWFFRSKATRERLNVSDRVKLYIEMKKRELERDGMEKNKTRGMSMWTEGTDNTATEHSEVSPSKSPSPTTSKKMRSYTMDVNAAFQSEDRFRLGTGFGGSAKLTIDVDEGEMPQRPNTTMSMMSPNISHSIDFNGFHSVTRTFKDKNGKNFNKVVRKRGPTAVVGKDNNFDVYSMGYGNGKMEDGPTFNSYNPDINKRSESKRVMGMKHVFKGGPRFPKKKAEVEREKVREKEKEERKAKEEEEKFVEFSENYSSGMPGVSDVKDENE</sequence>
<keyword evidence="3" id="KW-1185">Reference proteome</keyword>
<feature type="region of interest" description="Disordered" evidence="1">
    <location>
        <begin position="460"/>
        <end position="516"/>
    </location>
</feature>
<proteinExistence type="predicted"/>
<feature type="compositionally biased region" description="Basic and acidic residues" evidence="1">
    <location>
        <begin position="468"/>
        <end position="496"/>
    </location>
</feature>
<comment type="caution">
    <text evidence="2">The sequence shown here is derived from an EMBL/GenBank/DDBJ whole genome shotgun (WGS) entry which is preliminary data.</text>
</comment>
<dbReference type="AlphaFoldDB" id="A0A9W7LEF9"/>
<evidence type="ECO:0000313" key="2">
    <source>
        <dbReference type="EMBL" id="GMI46811.1"/>
    </source>
</evidence>
<organism evidence="2 3">
    <name type="scientific">Triparma columacea</name>
    <dbReference type="NCBI Taxonomy" id="722753"/>
    <lineage>
        <taxon>Eukaryota</taxon>
        <taxon>Sar</taxon>
        <taxon>Stramenopiles</taxon>
        <taxon>Ochrophyta</taxon>
        <taxon>Bolidophyceae</taxon>
        <taxon>Parmales</taxon>
        <taxon>Triparmaceae</taxon>
        <taxon>Triparma</taxon>
    </lineage>
</organism>
<dbReference type="Proteomes" id="UP001165065">
    <property type="component" value="Unassembled WGS sequence"/>
</dbReference>
<reference evidence="3" key="1">
    <citation type="journal article" date="2023" name="Commun. Biol.">
        <title>Genome analysis of Parmales, the sister group of diatoms, reveals the evolutionary specialization of diatoms from phago-mixotrophs to photoautotrophs.</title>
        <authorList>
            <person name="Ban H."/>
            <person name="Sato S."/>
            <person name="Yoshikawa S."/>
            <person name="Yamada K."/>
            <person name="Nakamura Y."/>
            <person name="Ichinomiya M."/>
            <person name="Sato N."/>
            <person name="Blanc-Mathieu R."/>
            <person name="Endo H."/>
            <person name="Kuwata A."/>
            <person name="Ogata H."/>
        </authorList>
    </citation>
    <scope>NUCLEOTIDE SEQUENCE [LARGE SCALE GENOMIC DNA]</scope>
</reference>
<name>A0A9W7LEF9_9STRA</name>
<accession>A0A9W7LEF9</accession>
<protein>
    <submittedName>
        <fullName evidence="2">Uncharacterized protein</fullName>
    </submittedName>
</protein>
<evidence type="ECO:0000256" key="1">
    <source>
        <dbReference type="SAM" id="MobiDB-lite"/>
    </source>
</evidence>
<feature type="region of interest" description="Disordered" evidence="1">
    <location>
        <begin position="1"/>
        <end position="32"/>
    </location>
</feature>
<feature type="compositionally biased region" description="Polar residues" evidence="1">
    <location>
        <begin position="14"/>
        <end position="32"/>
    </location>
</feature>
<evidence type="ECO:0000313" key="3">
    <source>
        <dbReference type="Proteomes" id="UP001165065"/>
    </source>
</evidence>
<gene>
    <name evidence="2" type="ORF">TrCOL_g8156</name>
</gene>
<feature type="compositionally biased region" description="Low complexity" evidence="1">
    <location>
        <begin position="309"/>
        <end position="319"/>
    </location>
</feature>
<dbReference type="OrthoDB" id="195906at2759"/>
<dbReference type="EMBL" id="BRYA01000314">
    <property type="protein sequence ID" value="GMI46811.1"/>
    <property type="molecule type" value="Genomic_DNA"/>
</dbReference>
<feature type="region of interest" description="Disordered" evidence="1">
    <location>
        <begin position="291"/>
        <end position="323"/>
    </location>
</feature>